<proteinExistence type="predicted"/>
<dbReference type="OrthoDB" id="6512014at2759"/>
<dbReference type="GO" id="GO:0004386">
    <property type="term" value="F:helicase activity"/>
    <property type="evidence" value="ECO:0007669"/>
    <property type="project" value="UniProtKB-KW"/>
</dbReference>
<comment type="caution">
    <text evidence="1">The sequence shown here is derived from an EMBL/GenBank/DDBJ whole genome shotgun (WGS) entry which is preliminary data.</text>
</comment>
<sequence length="246" mass="29002">MLFQIKNNQKNVVIVPIHVQHHDSQVSQIFEPDIASDITQAQQKNFEGKKTPAQRMQEYRAWEKNYFQSTWDSTSVVHHHDDEILQVDDSLNKSREFVGLPCQVVRHQEDEILRADDSLNSSHEFVGLLCQGINATRRKTPAERMREYRRRRRNVVESELVQESKHQVPYVEGSEDASLSNYSDLYHDEYRNILRAGITRLRVFLKREPKEKWHSPFNPFVLNTVKSNIDIQFITEEYLCAQYVAM</sequence>
<dbReference type="Proteomes" id="UP000886998">
    <property type="component" value="Unassembled WGS sequence"/>
</dbReference>
<dbReference type="AlphaFoldDB" id="A0A8X6YSQ8"/>
<keyword evidence="1" id="KW-0067">ATP-binding</keyword>
<dbReference type="EMBL" id="BMAV01021619">
    <property type="protein sequence ID" value="GFY75797.1"/>
    <property type="molecule type" value="Genomic_DNA"/>
</dbReference>
<name>A0A8X6YSQ8_9ARAC</name>
<reference evidence="1" key="1">
    <citation type="submission" date="2020-08" db="EMBL/GenBank/DDBJ databases">
        <title>Multicomponent nature underlies the extraordinary mechanical properties of spider dragline silk.</title>
        <authorList>
            <person name="Kono N."/>
            <person name="Nakamura H."/>
            <person name="Mori M."/>
            <person name="Yoshida Y."/>
            <person name="Ohtoshi R."/>
            <person name="Malay A.D."/>
            <person name="Moran D.A.P."/>
            <person name="Tomita M."/>
            <person name="Numata K."/>
            <person name="Arakawa K."/>
        </authorList>
    </citation>
    <scope>NUCLEOTIDE SEQUENCE</scope>
</reference>
<keyword evidence="1" id="KW-0347">Helicase</keyword>
<keyword evidence="1" id="KW-0378">Hydrolase</keyword>
<keyword evidence="2" id="KW-1185">Reference proteome</keyword>
<keyword evidence="1" id="KW-0547">Nucleotide-binding</keyword>
<protein>
    <submittedName>
        <fullName evidence="1">ATP-dependent DNA helicase</fullName>
    </submittedName>
</protein>
<organism evidence="1 2">
    <name type="scientific">Trichonephila inaurata madagascariensis</name>
    <dbReference type="NCBI Taxonomy" id="2747483"/>
    <lineage>
        <taxon>Eukaryota</taxon>
        <taxon>Metazoa</taxon>
        <taxon>Ecdysozoa</taxon>
        <taxon>Arthropoda</taxon>
        <taxon>Chelicerata</taxon>
        <taxon>Arachnida</taxon>
        <taxon>Araneae</taxon>
        <taxon>Araneomorphae</taxon>
        <taxon>Entelegynae</taxon>
        <taxon>Araneoidea</taxon>
        <taxon>Nephilidae</taxon>
        <taxon>Trichonephila</taxon>
        <taxon>Trichonephila inaurata</taxon>
    </lineage>
</organism>
<gene>
    <name evidence="1" type="ORF">TNIN_42951</name>
</gene>
<accession>A0A8X6YSQ8</accession>
<evidence type="ECO:0000313" key="2">
    <source>
        <dbReference type="Proteomes" id="UP000886998"/>
    </source>
</evidence>
<evidence type="ECO:0000313" key="1">
    <source>
        <dbReference type="EMBL" id="GFY75797.1"/>
    </source>
</evidence>